<accession>A0A419SD57</accession>
<dbReference type="AlphaFoldDB" id="A0A419SD57"/>
<dbReference type="RefSeq" id="WP_170145420.1">
    <property type="nucleotide sequence ID" value="NZ_MCHY01000013.1"/>
</dbReference>
<dbReference type="Proteomes" id="UP000284219">
    <property type="component" value="Unassembled WGS sequence"/>
</dbReference>
<dbReference type="GO" id="GO:0003677">
    <property type="term" value="F:DNA binding"/>
    <property type="evidence" value="ECO:0007669"/>
    <property type="project" value="UniProtKB-KW"/>
</dbReference>
<proteinExistence type="predicted"/>
<dbReference type="InterPro" id="IPR036390">
    <property type="entry name" value="WH_DNA-bd_sf"/>
</dbReference>
<protein>
    <recommendedName>
        <fullName evidence="4">HTH arsR-type domain-containing protein</fullName>
    </recommendedName>
</protein>
<dbReference type="CDD" id="cd00090">
    <property type="entry name" value="HTH_ARSR"/>
    <property type="match status" value="1"/>
</dbReference>
<evidence type="ECO:0000313" key="2">
    <source>
        <dbReference type="EMBL" id="RKD21052.1"/>
    </source>
</evidence>
<name>A0A419SD57_9BACL</name>
<dbReference type="SUPFAM" id="SSF46785">
    <property type="entry name" value="Winged helix' DNA-binding domain"/>
    <property type="match status" value="1"/>
</dbReference>
<dbReference type="Pfam" id="PF12840">
    <property type="entry name" value="HTH_20"/>
    <property type="match status" value="1"/>
</dbReference>
<dbReference type="Gene3D" id="1.10.10.10">
    <property type="entry name" value="Winged helix-like DNA-binding domain superfamily/Winged helix DNA-binding domain"/>
    <property type="match status" value="1"/>
</dbReference>
<dbReference type="EMBL" id="MCHY01000013">
    <property type="protein sequence ID" value="RKD21052.1"/>
    <property type="molecule type" value="Genomic_DNA"/>
</dbReference>
<evidence type="ECO:0000313" key="3">
    <source>
        <dbReference type="Proteomes" id="UP000284219"/>
    </source>
</evidence>
<organism evidence="2 3">
    <name type="scientific">Ammoniphilus oxalaticus</name>
    <dbReference type="NCBI Taxonomy" id="66863"/>
    <lineage>
        <taxon>Bacteria</taxon>
        <taxon>Bacillati</taxon>
        <taxon>Bacillota</taxon>
        <taxon>Bacilli</taxon>
        <taxon>Bacillales</taxon>
        <taxon>Paenibacillaceae</taxon>
        <taxon>Aneurinibacillus group</taxon>
        <taxon>Ammoniphilus</taxon>
    </lineage>
</organism>
<sequence length="103" mass="12055">MTMDLLLPIFRSLQDDTRNRIYRYLVESQETFNCQELAGVFSIHPNVMRDHLKTLEHANLVIEERNAVRTNKTGRKPMLYRANLSLSTVLSKWNQEVYTAVSL</sequence>
<dbReference type="PANTHER" id="PTHR38600">
    <property type="entry name" value="TRANSCRIPTIONAL REGULATORY PROTEIN"/>
    <property type="match status" value="1"/>
</dbReference>
<keyword evidence="3" id="KW-1185">Reference proteome</keyword>
<gene>
    <name evidence="2" type="ORF">BEP19_15350</name>
</gene>
<reference evidence="2 3" key="1">
    <citation type="submission" date="2016-08" db="EMBL/GenBank/DDBJ databases">
        <title>Novel Firmicute Genomes.</title>
        <authorList>
            <person name="Poppleton D.I."/>
            <person name="Gribaldo S."/>
        </authorList>
    </citation>
    <scope>NUCLEOTIDE SEQUENCE [LARGE SCALE GENOMIC DNA]</scope>
    <source>
        <strain evidence="2 3">RAOx-1</strain>
    </source>
</reference>
<dbReference type="InterPro" id="IPR036388">
    <property type="entry name" value="WH-like_DNA-bd_sf"/>
</dbReference>
<evidence type="ECO:0000256" key="1">
    <source>
        <dbReference type="ARBA" id="ARBA00023125"/>
    </source>
</evidence>
<keyword evidence="1" id="KW-0238">DNA-binding</keyword>
<dbReference type="PANTHER" id="PTHR38600:SF2">
    <property type="entry name" value="SLL0088 PROTEIN"/>
    <property type="match status" value="1"/>
</dbReference>
<evidence type="ECO:0008006" key="4">
    <source>
        <dbReference type="Google" id="ProtNLM"/>
    </source>
</evidence>
<comment type="caution">
    <text evidence="2">The sequence shown here is derived from an EMBL/GenBank/DDBJ whole genome shotgun (WGS) entry which is preliminary data.</text>
</comment>
<dbReference type="InterPro" id="IPR011991">
    <property type="entry name" value="ArsR-like_HTH"/>
</dbReference>